<evidence type="ECO:0000256" key="1">
    <source>
        <dbReference type="ARBA" id="ARBA00004123"/>
    </source>
</evidence>
<proteinExistence type="predicted"/>
<reference evidence="6 7" key="1">
    <citation type="submission" date="2024-05" db="EMBL/GenBank/DDBJ databases">
        <title>Long read based assembly of the Candida bracarensis genome reveals expanded adhesin content.</title>
        <authorList>
            <person name="Marcet-Houben M."/>
            <person name="Ksiezopolska E."/>
            <person name="Gabaldon T."/>
        </authorList>
    </citation>
    <scope>NUCLEOTIDE SEQUENCE [LARGE SCALE GENOMIC DNA]</scope>
    <source>
        <strain evidence="6 7">CBM6</strain>
    </source>
</reference>
<evidence type="ECO:0000256" key="4">
    <source>
        <dbReference type="SAM" id="MobiDB-lite"/>
    </source>
</evidence>
<feature type="compositionally biased region" description="Basic and acidic residues" evidence="4">
    <location>
        <begin position="237"/>
        <end position="246"/>
    </location>
</feature>
<evidence type="ECO:0000259" key="5">
    <source>
        <dbReference type="Pfam" id="PF08573"/>
    </source>
</evidence>
<keyword evidence="3" id="KW-0539">Nucleus</keyword>
<sequence>MHVSHELKNYVQRLSISELFDLQRYILDTIESKCVSPLKGLKEVKLEHDTDSDDFILAELDNSNGTNEGSQREIVDSTAKAYLEKNELSSPLKFSQNSHVTDLDDSQPEAPISTNYLQPPVKRKLKVESFVDVNYKRQNPGFTESNGPTRIIETSLPQINFNNNPLTGKAWILEDFLPNREAPQKKRRNRVLEDFSMKIKTESNFAVEDDLNNNFDNLRHRSPSPPGYGRLDFPTTQERKEDKTKSQSIIKEKTLYRFMSATNNKLPSYMREFLFKKHELNEIVDNGNFTWSDDKLKLFSR</sequence>
<name>A0ABR4P0D6_9SACH</name>
<keyword evidence="6" id="KW-0255">Endonuclease</keyword>
<dbReference type="Pfam" id="PF08573">
    <property type="entry name" value="SAE2"/>
    <property type="match status" value="1"/>
</dbReference>
<feature type="domain" description="DNA endonuclease activator Ctp1 C-terminal" evidence="5">
    <location>
        <begin position="209"/>
        <end position="238"/>
    </location>
</feature>
<feature type="region of interest" description="Disordered" evidence="4">
    <location>
        <begin position="216"/>
        <end position="246"/>
    </location>
</feature>
<comment type="subcellular location">
    <subcellularLocation>
        <location evidence="1">Nucleus</location>
    </subcellularLocation>
</comment>
<evidence type="ECO:0000313" key="6">
    <source>
        <dbReference type="EMBL" id="KAL3234996.1"/>
    </source>
</evidence>
<organism evidence="6 7">
    <name type="scientific">Nakaseomyces bracarensis</name>
    <dbReference type="NCBI Taxonomy" id="273131"/>
    <lineage>
        <taxon>Eukaryota</taxon>
        <taxon>Fungi</taxon>
        <taxon>Dikarya</taxon>
        <taxon>Ascomycota</taxon>
        <taxon>Saccharomycotina</taxon>
        <taxon>Saccharomycetes</taxon>
        <taxon>Saccharomycetales</taxon>
        <taxon>Saccharomycetaceae</taxon>
        <taxon>Nakaseomyces</taxon>
    </lineage>
</organism>
<evidence type="ECO:0000256" key="3">
    <source>
        <dbReference type="ARBA" id="ARBA00023242"/>
    </source>
</evidence>
<keyword evidence="7" id="KW-1185">Reference proteome</keyword>
<keyword evidence="2" id="KW-0227">DNA damage</keyword>
<dbReference type="GO" id="GO:0004519">
    <property type="term" value="F:endonuclease activity"/>
    <property type="evidence" value="ECO:0007669"/>
    <property type="project" value="UniProtKB-KW"/>
</dbReference>
<comment type="caution">
    <text evidence="6">The sequence shown here is derived from an EMBL/GenBank/DDBJ whole genome shotgun (WGS) entry which is preliminary data.</text>
</comment>
<dbReference type="InterPro" id="IPR013882">
    <property type="entry name" value="Ctp1_C"/>
</dbReference>
<feature type="region of interest" description="Disordered" evidence="4">
    <location>
        <begin position="94"/>
        <end position="115"/>
    </location>
</feature>
<dbReference type="Proteomes" id="UP001623330">
    <property type="component" value="Unassembled WGS sequence"/>
</dbReference>
<accession>A0ABR4P0D6</accession>
<gene>
    <name evidence="6" type="ORF">RNJ44_02784</name>
</gene>
<keyword evidence="6" id="KW-0378">Hydrolase</keyword>
<protein>
    <submittedName>
        <fullName evidence="6">DNA endonuclease SAE2</fullName>
    </submittedName>
</protein>
<evidence type="ECO:0000313" key="7">
    <source>
        <dbReference type="Proteomes" id="UP001623330"/>
    </source>
</evidence>
<dbReference type="EMBL" id="JBEVYD010000002">
    <property type="protein sequence ID" value="KAL3234996.1"/>
    <property type="molecule type" value="Genomic_DNA"/>
</dbReference>
<keyword evidence="6" id="KW-0540">Nuclease</keyword>
<evidence type="ECO:0000256" key="2">
    <source>
        <dbReference type="ARBA" id="ARBA00022763"/>
    </source>
</evidence>